<name>A0ACC3YGK6_COLTU</name>
<accession>A0ACC3YGK6</accession>
<proteinExistence type="predicted"/>
<sequence>MRIPPPEVLLSWPTPRYDNPETRGPTNEIISLILVAIATIIIAIRIYTRRCITNGFGWDDILIVLAFIPAVGFVTVGMISMDRYGWGQHIWDVPIDRFTGSLQMGLASQILFALATSLTKLSMLALIYRIAHEASRNFCLLIIGLEILISINCAVFTMVAMLQCHPLDLYWTLSIGPQNCINEAAHLLAASIINTATDFFVVLLPLALVRIVYKNKLSSRQLLIVNLLFGAGFLASFAGAARTYFTWIMTTEPDMTWNAWMNWLMSSVELFLGIICTSIPSTKPFFNRYLPRLLTSKSHKSQRSSVPVLTDKATKGLQMGSKLSLESDPEDAETIPMEPPTTATAMSNRFSEGTLNKPLPAVVKKYSVYTIKIQLDEASLGPADRRRGRILNQPPPGVVGNQAVHNFSRPTLQHNRRNSEPHSQHRTSTYSTEDAQYSSRVASLAGESSRYSHILDDIDSDYRQSIDDLEAGIHYSSYYHPSYISATRNLTGSTKGHTRNPSVGTFGG</sequence>
<dbReference type="Proteomes" id="UP000805649">
    <property type="component" value="Unassembled WGS sequence"/>
</dbReference>
<protein>
    <submittedName>
        <fullName evidence="1">Integral membrane protein</fullName>
    </submittedName>
</protein>
<gene>
    <name evidence="1" type="ORF">CTRU02_213748</name>
</gene>
<dbReference type="EMBL" id="VUJX02000010">
    <property type="protein sequence ID" value="KAL0931013.1"/>
    <property type="molecule type" value="Genomic_DNA"/>
</dbReference>
<evidence type="ECO:0000313" key="2">
    <source>
        <dbReference type="Proteomes" id="UP000805649"/>
    </source>
</evidence>
<comment type="caution">
    <text evidence="1">The sequence shown here is derived from an EMBL/GenBank/DDBJ whole genome shotgun (WGS) entry which is preliminary data.</text>
</comment>
<keyword evidence="2" id="KW-1185">Reference proteome</keyword>
<reference evidence="1 2" key="1">
    <citation type="journal article" date="2020" name="Phytopathology">
        <title>Genome Sequence Resources of Colletotrichum truncatum, C. plurivorum, C. musicola, and C. sojae: Four Species Pathogenic to Soybean (Glycine max).</title>
        <authorList>
            <person name="Rogerio F."/>
            <person name="Boufleur T.R."/>
            <person name="Ciampi-Guillardi M."/>
            <person name="Sukno S.A."/>
            <person name="Thon M.R."/>
            <person name="Massola Junior N.S."/>
            <person name="Baroncelli R."/>
        </authorList>
    </citation>
    <scope>NUCLEOTIDE SEQUENCE [LARGE SCALE GENOMIC DNA]</scope>
    <source>
        <strain evidence="1 2">CMES1059</strain>
    </source>
</reference>
<evidence type="ECO:0000313" key="1">
    <source>
        <dbReference type="EMBL" id="KAL0931013.1"/>
    </source>
</evidence>
<organism evidence="1 2">
    <name type="scientific">Colletotrichum truncatum</name>
    <name type="common">Anthracnose fungus</name>
    <name type="synonym">Colletotrichum capsici</name>
    <dbReference type="NCBI Taxonomy" id="5467"/>
    <lineage>
        <taxon>Eukaryota</taxon>
        <taxon>Fungi</taxon>
        <taxon>Dikarya</taxon>
        <taxon>Ascomycota</taxon>
        <taxon>Pezizomycotina</taxon>
        <taxon>Sordariomycetes</taxon>
        <taxon>Hypocreomycetidae</taxon>
        <taxon>Glomerellales</taxon>
        <taxon>Glomerellaceae</taxon>
        <taxon>Colletotrichum</taxon>
        <taxon>Colletotrichum truncatum species complex</taxon>
    </lineage>
</organism>